<dbReference type="InterPro" id="IPR035421">
    <property type="entry name" value="Terminase_6C"/>
</dbReference>
<name>A0A6M3K171_9ZZZZ</name>
<dbReference type="Gene3D" id="3.40.50.300">
    <property type="entry name" value="P-loop containing nucleotide triphosphate hydrolases"/>
    <property type="match status" value="1"/>
</dbReference>
<feature type="domain" description="Terminase large subunit gp17-like C-terminal" evidence="2">
    <location>
        <begin position="281"/>
        <end position="411"/>
    </location>
</feature>
<dbReference type="Pfam" id="PF17289">
    <property type="entry name" value="Terminase_6C"/>
    <property type="match status" value="1"/>
</dbReference>
<gene>
    <name evidence="3" type="ORF">MM415A01668_0003</name>
    <name evidence="4" type="ORF">MM415B02248_0010</name>
</gene>
<proteinExistence type="predicted"/>
<dbReference type="EMBL" id="MT142189">
    <property type="protein sequence ID" value="QJA75854.1"/>
    <property type="molecule type" value="Genomic_DNA"/>
</dbReference>
<organism evidence="3">
    <name type="scientific">viral metagenome</name>
    <dbReference type="NCBI Taxonomy" id="1070528"/>
    <lineage>
        <taxon>unclassified sequences</taxon>
        <taxon>metagenomes</taxon>
        <taxon>organismal metagenomes</taxon>
    </lineage>
</organism>
<dbReference type="InterPro" id="IPR027417">
    <property type="entry name" value="P-loop_NTPase"/>
</dbReference>
<keyword evidence="1" id="KW-1188">Viral release from host cell</keyword>
<evidence type="ECO:0000313" key="4">
    <source>
        <dbReference type="EMBL" id="QJA85230.1"/>
    </source>
</evidence>
<dbReference type="Pfam" id="PF03237">
    <property type="entry name" value="Terminase_6N"/>
    <property type="match status" value="1"/>
</dbReference>
<dbReference type="EMBL" id="MT142562">
    <property type="protein sequence ID" value="QJA85230.1"/>
    <property type="molecule type" value="Genomic_DNA"/>
</dbReference>
<accession>A0A6M3K171</accession>
<reference evidence="3" key="1">
    <citation type="submission" date="2020-03" db="EMBL/GenBank/DDBJ databases">
        <title>The deep terrestrial virosphere.</title>
        <authorList>
            <person name="Holmfeldt K."/>
            <person name="Nilsson E."/>
            <person name="Simone D."/>
            <person name="Lopez-Fernandez M."/>
            <person name="Wu X."/>
            <person name="de Brujin I."/>
            <person name="Lundin D."/>
            <person name="Andersson A."/>
            <person name="Bertilsson S."/>
            <person name="Dopson M."/>
        </authorList>
    </citation>
    <scope>NUCLEOTIDE SEQUENCE</scope>
    <source>
        <strain evidence="3">MM415A01668</strain>
        <strain evidence="4">MM415B02248</strain>
    </source>
</reference>
<evidence type="ECO:0000256" key="1">
    <source>
        <dbReference type="ARBA" id="ARBA00022612"/>
    </source>
</evidence>
<protein>
    <submittedName>
        <fullName evidence="3">Putative terminase</fullName>
    </submittedName>
</protein>
<evidence type="ECO:0000313" key="3">
    <source>
        <dbReference type="EMBL" id="QJA75854.1"/>
    </source>
</evidence>
<evidence type="ECO:0000259" key="2">
    <source>
        <dbReference type="Pfam" id="PF17289"/>
    </source>
</evidence>
<sequence>MTKNLNNISEDEWIRLYYDWYGVFARDKQKPPIGDWFIWFLLSGRGFGKTRTGAEWIRYRVENESARHIALVAPTAADGRDVMVEGESGILAISPHWNYPNYEPSKRRLTWPNGAIAILYSAEEPARLNGPQHDTAWSDELGIWKYGRETWDMLQFGLRLGNPKQIVTTTPKVRNLSLIKEIRDAKKTIFITGTTFENKKNLSEEFFAHTVERYKGTRLGRQELNAELLEEVPGALWTRKLIENSRISKEQMPKLKRIVVGVDPQGKKEERKDLELEDNPKQTGIIVAGLGIDNQGYMLEDYTINGTPKLWGNEVIKAYDIWEANRVVGEVNYGGQMVEYVIKSIDPTISYKDVRASRGKYIRAEPISSFSEQSKIHHVGVFPELEDEMCSYTPESTFSPNRLDAYVWAFTELMIHPVSQWSKTVTSTERESTPIPF</sequence>
<dbReference type="AlphaFoldDB" id="A0A6M3K171"/>